<proteinExistence type="predicted"/>
<dbReference type="AlphaFoldDB" id="A0A834TBR5"/>
<evidence type="ECO:0000313" key="1">
    <source>
        <dbReference type="EMBL" id="KAF7814049.1"/>
    </source>
</evidence>
<organism evidence="1 2">
    <name type="scientific">Senna tora</name>
    <dbReference type="NCBI Taxonomy" id="362788"/>
    <lineage>
        <taxon>Eukaryota</taxon>
        <taxon>Viridiplantae</taxon>
        <taxon>Streptophyta</taxon>
        <taxon>Embryophyta</taxon>
        <taxon>Tracheophyta</taxon>
        <taxon>Spermatophyta</taxon>
        <taxon>Magnoliopsida</taxon>
        <taxon>eudicotyledons</taxon>
        <taxon>Gunneridae</taxon>
        <taxon>Pentapetalae</taxon>
        <taxon>rosids</taxon>
        <taxon>fabids</taxon>
        <taxon>Fabales</taxon>
        <taxon>Fabaceae</taxon>
        <taxon>Caesalpinioideae</taxon>
        <taxon>Cassia clade</taxon>
        <taxon>Senna</taxon>
    </lineage>
</organism>
<protein>
    <submittedName>
        <fullName evidence="1">Uncharacterized protein</fullName>
    </submittedName>
</protein>
<reference evidence="1" key="1">
    <citation type="submission" date="2020-09" db="EMBL/GenBank/DDBJ databases">
        <title>Genome-Enabled Discovery of Anthraquinone Biosynthesis in Senna tora.</title>
        <authorList>
            <person name="Kang S.-H."/>
            <person name="Pandey R.P."/>
            <person name="Lee C.-M."/>
            <person name="Sim J.-S."/>
            <person name="Jeong J.-T."/>
            <person name="Choi B.-S."/>
            <person name="Jung M."/>
            <person name="Ginzburg D."/>
            <person name="Zhao K."/>
            <person name="Won S.Y."/>
            <person name="Oh T.-J."/>
            <person name="Yu Y."/>
            <person name="Kim N.-H."/>
            <person name="Lee O.R."/>
            <person name="Lee T.-H."/>
            <person name="Bashyal P."/>
            <person name="Kim T.-S."/>
            <person name="Lee W.-H."/>
            <person name="Kawkins C."/>
            <person name="Kim C.-K."/>
            <person name="Kim J.S."/>
            <person name="Ahn B.O."/>
            <person name="Rhee S.Y."/>
            <person name="Sohng J.K."/>
        </authorList>
    </citation>
    <scope>NUCLEOTIDE SEQUENCE</scope>
    <source>
        <tissue evidence="1">Leaf</tissue>
    </source>
</reference>
<sequence length="74" mass="8545">MAGYEGLEMGLYHPKSPYLKLQKPMRFFLGKVKGKRIRGFEEENRAERVEVEKREQTKTRIFAISQIPSASAVS</sequence>
<accession>A0A834TBR5</accession>
<comment type="caution">
    <text evidence="1">The sequence shown here is derived from an EMBL/GenBank/DDBJ whole genome shotgun (WGS) entry which is preliminary data.</text>
</comment>
<name>A0A834TBR5_9FABA</name>
<keyword evidence="2" id="KW-1185">Reference proteome</keyword>
<gene>
    <name evidence="1" type="ORF">G2W53_028018</name>
</gene>
<dbReference type="Proteomes" id="UP000634136">
    <property type="component" value="Unassembled WGS sequence"/>
</dbReference>
<evidence type="ECO:0000313" key="2">
    <source>
        <dbReference type="Proteomes" id="UP000634136"/>
    </source>
</evidence>
<dbReference type="EMBL" id="JAAIUW010000009">
    <property type="protein sequence ID" value="KAF7814049.1"/>
    <property type="molecule type" value="Genomic_DNA"/>
</dbReference>